<accession>A0A0K2CN18</accession>
<dbReference type="EMBL" id="KT151955">
    <property type="protein sequence ID" value="ALA07212.1"/>
    <property type="molecule type" value="Genomic_DNA"/>
</dbReference>
<dbReference type="GeneID" id="26626031"/>
<name>A0A0K2CN18_9CAUD</name>
<proteinExistence type="predicted"/>
<organism evidence="1 2">
    <name type="scientific">Brevibacillus phage Jenst</name>
    <dbReference type="NCBI Taxonomy" id="1691954"/>
    <lineage>
        <taxon>Viruses</taxon>
        <taxon>Duplodnaviria</taxon>
        <taxon>Heunggongvirae</taxon>
        <taxon>Uroviricota</taxon>
        <taxon>Caudoviricetes</taxon>
        <taxon>Jenstvirus</taxon>
        <taxon>Jenstvirus jenst</taxon>
    </lineage>
</organism>
<dbReference type="RefSeq" id="YP_009199144.1">
    <property type="nucleotide sequence ID" value="NC_028805.1"/>
</dbReference>
<dbReference type="KEGG" id="vg:26626031"/>
<sequence>MAKDDLELERSVRVATYVYTLGVVVEEVGRIEEAIRNIEQTMHHVSPAAVEVLRRNKVQLEQVLERIMDADVTSNLSLQNLLIGHKACLQDCFTVIYTNKSGHIERTRGYQ</sequence>
<evidence type="ECO:0000313" key="2">
    <source>
        <dbReference type="Proteomes" id="UP000208104"/>
    </source>
</evidence>
<dbReference type="Proteomes" id="UP000208104">
    <property type="component" value="Segment"/>
</dbReference>
<gene>
    <name evidence="1" type="ORF">JENST_83</name>
</gene>
<reference evidence="1 2" key="1">
    <citation type="journal article" date="2015" name="Genome Announc.">
        <title>Genome Sequences of Five Additional Brevibacillus laterosporus Bacteriophages.</title>
        <authorList>
            <person name="Merrill B.D."/>
            <person name="Berg J.A."/>
            <person name="Graves K.A."/>
            <person name="Ward A.T."/>
            <person name="Hilton J.A."/>
            <person name="Wake B.N."/>
            <person name="Grose J.H."/>
            <person name="Breakwell D.P."/>
            <person name="Burnett S.H."/>
        </authorList>
    </citation>
    <scope>NUCLEOTIDE SEQUENCE [LARGE SCALE GENOMIC DNA]</scope>
</reference>
<evidence type="ECO:0000313" key="1">
    <source>
        <dbReference type="EMBL" id="ALA07212.1"/>
    </source>
</evidence>
<protein>
    <submittedName>
        <fullName evidence="1">Uncharacterized protein</fullName>
    </submittedName>
</protein>
<keyword evidence="2" id="KW-1185">Reference proteome</keyword>